<evidence type="ECO:0000256" key="3">
    <source>
        <dbReference type="SAM" id="Coils"/>
    </source>
</evidence>
<dbReference type="SUPFAM" id="SSF47095">
    <property type="entry name" value="HMG-box"/>
    <property type="match status" value="2"/>
</dbReference>
<dbReference type="SMART" id="SM00398">
    <property type="entry name" value="HMG"/>
    <property type="match status" value="2"/>
</dbReference>
<dbReference type="CDD" id="cd00084">
    <property type="entry name" value="HMG-box_SF"/>
    <property type="match status" value="1"/>
</dbReference>
<dbReference type="Pfam" id="PF00505">
    <property type="entry name" value="HMG_box"/>
    <property type="match status" value="2"/>
</dbReference>
<protein>
    <recommendedName>
        <fullName evidence="4">HMG box domain-containing protein</fullName>
    </recommendedName>
</protein>
<keyword evidence="6" id="KW-1185">Reference proteome</keyword>
<evidence type="ECO:0000256" key="1">
    <source>
        <dbReference type="ARBA" id="ARBA00023125"/>
    </source>
</evidence>
<feature type="domain" description="HMG box" evidence="4">
    <location>
        <begin position="113"/>
        <end position="180"/>
    </location>
</feature>
<feature type="DNA-binding region" description="HMG box" evidence="2">
    <location>
        <begin position="113"/>
        <end position="180"/>
    </location>
</feature>
<reference evidence="5 6" key="1">
    <citation type="journal article" date="2007" name="Science">
        <title>Sea anemone genome reveals ancestral eumetazoan gene repertoire and genomic organization.</title>
        <authorList>
            <person name="Putnam N.H."/>
            <person name="Srivastava M."/>
            <person name="Hellsten U."/>
            <person name="Dirks B."/>
            <person name="Chapman J."/>
            <person name="Salamov A."/>
            <person name="Terry A."/>
            <person name="Shapiro H."/>
            <person name="Lindquist E."/>
            <person name="Kapitonov V.V."/>
            <person name="Jurka J."/>
            <person name="Genikhovich G."/>
            <person name="Grigoriev I.V."/>
            <person name="Lucas S.M."/>
            <person name="Steele R.E."/>
            <person name="Finnerty J.R."/>
            <person name="Technau U."/>
            <person name="Martindale M.Q."/>
            <person name="Rokhsar D.S."/>
        </authorList>
    </citation>
    <scope>NUCLEOTIDE SEQUENCE [LARGE SCALE GENOMIC DNA]</scope>
    <source>
        <strain evidence="6">CH2 X CH6</strain>
    </source>
</reference>
<accession>A7RP25</accession>
<organism evidence="5 6">
    <name type="scientific">Nematostella vectensis</name>
    <name type="common">Starlet sea anemone</name>
    <dbReference type="NCBI Taxonomy" id="45351"/>
    <lineage>
        <taxon>Eukaryota</taxon>
        <taxon>Metazoa</taxon>
        <taxon>Cnidaria</taxon>
        <taxon>Anthozoa</taxon>
        <taxon>Hexacorallia</taxon>
        <taxon>Actiniaria</taxon>
        <taxon>Edwardsiidae</taxon>
        <taxon>Nematostella</taxon>
    </lineage>
</organism>
<dbReference type="Gene3D" id="1.10.30.10">
    <property type="entry name" value="High mobility group box domain"/>
    <property type="match status" value="2"/>
</dbReference>
<evidence type="ECO:0000256" key="2">
    <source>
        <dbReference type="PROSITE-ProRule" id="PRU00267"/>
    </source>
</evidence>
<dbReference type="PROSITE" id="PS50118">
    <property type="entry name" value="HMG_BOX_2"/>
    <property type="match status" value="2"/>
</dbReference>
<sequence length="186" mass="22701">MEEFRAPYKKLPRKPPRHFSLFMRENFAKIKAENQGMSNPDIMRELGAKWRNLPFSEREEIRRKSEDAQKTYEAEIVEFEDQLSEGEREFLNVQAKDKMKELKQRKMKLLNFPKKPGTAFIYFLTMERESFPRREGEGITQWTQRMAETWRDMSDDEKEMYRMANRRAVEKYNEEVTEWKEKHEKD</sequence>
<feature type="DNA-binding region" description="HMG box" evidence="2">
    <location>
        <begin position="12"/>
        <end position="80"/>
    </location>
</feature>
<dbReference type="HOGENOM" id="CLU_1456092_0_0_1"/>
<dbReference type="GO" id="GO:0005634">
    <property type="term" value="C:nucleus"/>
    <property type="evidence" value="ECO:0000318"/>
    <property type="project" value="GO_Central"/>
</dbReference>
<dbReference type="GO" id="GO:0006338">
    <property type="term" value="P:chromatin remodeling"/>
    <property type="evidence" value="ECO:0000318"/>
    <property type="project" value="GO_Central"/>
</dbReference>
<dbReference type="PhylomeDB" id="A7RP25"/>
<name>A7RP25_NEMVE</name>
<keyword evidence="3" id="KW-0175">Coiled coil</keyword>
<dbReference type="STRING" id="45351.A7RP25"/>
<proteinExistence type="predicted"/>
<dbReference type="EMBL" id="DS469524">
    <property type="protein sequence ID" value="EDO46838.1"/>
    <property type="molecule type" value="Genomic_DNA"/>
</dbReference>
<keyword evidence="1 2" id="KW-0238">DNA-binding</keyword>
<feature type="coiled-coil region" evidence="3">
    <location>
        <begin position="62"/>
        <end position="89"/>
    </location>
</feature>
<evidence type="ECO:0000313" key="5">
    <source>
        <dbReference type="EMBL" id="EDO46838.1"/>
    </source>
</evidence>
<dbReference type="InterPro" id="IPR036910">
    <property type="entry name" value="HMG_box_dom_sf"/>
</dbReference>
<feature type="domain" description="HMG box" evidence="4">
    <location>
        <begin position="12"/>
        <end position="80"/>
    </location>
</feature>
<dbReference type="InParanoid" id="A7RP25"/>
<evidence type="ECO:0000259" key="4">
    <source>
        <dbReference type="PROSITE" id="PS50118"/>
    </source>
</evidence>
<dbReference type="PANTHER" id="PTHR48112">
    <property type="entry name" value="HIGH MOBILITY GROUP PROTEIN DSP1"/>
    <property type="match status" value="1"/>
</dbReference>
<dbReference type="OMA" id="DESMSEW"/>
<dbReference type="InterPro" id="IPR050342">
    <property type="entry name" value="HMGB"/>
</dbReference>
<evidence type="ECO:0000313" key="6">
    <source>
        <dbReference type="Proteomes" id="UP000001593"/>
    </source>
</evidence>
<dbReference type="Proteomes" id="UP000001593">
    <property type="component" value="Unassembled WGS sequence"/>
</dbReference>
<dbReference type="PANTHER" id="PTHR48112:SF22">
    <property type="entry name" value="MITOCHONDRIAL TRANSCRIPTION FACTOR A, ISOFORM B"/>
    <property type="match status" value="1"/>
</dbReference>
<dbReference type="InterPro" id="IPR009071">
    <property type="entry name" value="HMG_box_dom"/>
</dbReference>
<dbReference type="GO" id="GO:0003677">
    <property type="term" value="F:DNA binding"/>
    <property type="evidence" value="ECO:0007669"/>
    <property type="project" value="UniProtKB-UniRule"/>
</dbReference>
<dbReference type="AlphaFoldDB" id="A7RP25"/>
<keyword evidence="2" id="KW-0539">Nucleus</keyword>
<gene>
    <name evidence="5" type="ORF">NEMVEDRAFT_v1g88472</name>
</gene>
<dbReference type="eggNOG" id="KOG0381">
    <property type="taxonomic scope" value="Eukaryota"/>
</dbReference>